<evidence type="ECO:0000256" key="4">
    <source>
        <dbReference type="PROSITE-ProRule" id="PRU01024"/>
    </source>
</evidence>
<dbReference type="PROSITE" id="PS51687">
    <property type="entry name" value="SAM_MT_RNA_M5U"/>
    <property type="match status" value="1"/>
</dbReference>
<evidence type="ECO:0000256" key="2">
    <source>
        <dbReference type="ARBA" id="ARBA00022679"/>
    </source>
</evidence>
<dbReference type="CDD" id="cd02440">
    <property type="entry name" value="AdoMet_MTases"/>
    <property type="match status" value="1"/>
</dbReference>
<dbReference type="EMBL" id="LN847008">
    <property type="protein sequence ID" value="CRI41926.1"/>
    <property type="molecule type" value="Genomic_DNA"/>
</dbReference>
<protein>
    <submittedName>
        <fullName evidence="6">Uncharacterized RNA methyltransferase CPn_0885/CP_0981/CPj0885/CpB0914</fullName>
        <ecNumber evidence="6">2.1.1.-</ecNumber>
    </submittedName>
</protein>
<dbReference type="GO" id="GO:0070475">
    <property type="term" value="P:rRNA base methylation"/>
    <property type="evidence" value="ECO:0007669"/>
    <property type="project" value="TreeGrafter"/>
</dbReference>
<evidence type="ECO:0000256" key="1">
    <source>
        <dbReference type="ARBA" id="ARBA00022603"/>
    </source>
</evidence>
<feature type="binding site" evidence="4">
    <location>
        <position position="280"/>
    </location>
    <ligand>
        <name>S-adenosyl-L-methionine</name>
        <dbReference type="ChEBI" id="CHEBI:59789"/>
    </ligand>
</feature>
<dbReference type="EC" id="2.1.1.-" evidence="6"/>
<evidence type="ECO:0000313" key="8">
    <source>
        <dbReference type="EMBL" id="CRI73569.1"/>
    </source>
</evidence>
<dbReference type="RefSeq" id="WP_010892238.1">
    <property type="nucleotide sequence ID" value="NZ_CP172581.1"/>
</dbReference>
<feature type="active site" description="Nucleophile" evidence="4">
    <location>
        <position position="355"/>
    </location>
</feature>
<sequence length="401" mass="44971">MSTMQNCPHFGVCGGCSFPQSNYSDSLKKKEELLHQLFAPLVPSDMIAPIIPCSPSLRGRNKMEFSFFQTYEGEKSLGFISSTKPKKGIPVTTCLLIHEQTMDILKLTREWWDKHPELMAYFPPKNKGSLCTLTVRTGSPQQNFMVILTTSGTPEYRVNEACIDEWKEILLSSSLNIASIYWEEKVAARGISTYYETKLLYGAPSIQQKLSLPSDGNSASFSLRPRSFFQPQITQAAKIIETAKEFINPEGSETLLDLYCGAGTIGIMLSPYVKNVIGVEIIPDAVASAQENIKANNKEDCVEVYLEDAKAFCKRNENCKAPDVIIIDPPRCGMQSKVLKYILRIGSPKIVYISCNPKTQFQECADLISGGYRIKKMQPIDQFPYSTHLENIILLEREIDL</sequence>
<evidence type="ECO:0000256" key="3">
    <source>
        <dbReference type="ARBA" id="ARBA00022691"/>
    </source>
</evidence>
<keyword evidence="2 4" id="KW-0808">Transferase</keyword>
<accession>A0A0F7WR18</accession>
<dbReference type="InterPro" id="IPR030391">
    <property type="entry name" value="MeTrfase_TrmA_CS"/>
</dbReference>
<dbReference type="PANTHER" id="PTHR11061">
    <property type="entry name" value="RNA M5U METHYLTRANSFERASE"/>
    <property type="match status" value="1"/>
</dbReference>
<name>A0A0F7WR18_CHLPN</name>
<dbReference type="OrthoDB" id="9804590at2"/>
<evidence type="ECO:0000313" key="7">
    <source>
        <dbReference type="EMBL" id="CRI52075.1"/>
    </source>
</evidence>
<reference evidence="6" key="1">
    <citation type="submission" date="2015-05" db="EMBL/GenBank/DDBJ databases">
        <authorList>
            <person name="Rattei Thomas"/>
        </authorList>
    </citation>
    <scope>NUCLEOTIDE SEQUENCE</scope>
    <source>
        <strain evidence="6">GiD</strain>
        <strain evidence="7">UZG1</strain>
        <strain evidence="8">YK41</strain>
    </source>
</reference>
<dbReference type="PATRIC" id="fig|83558.18.peg.942"/>
<dbReference type="InterPro" id="IPR029063">
    <property type="entry name" value="SAM-dependent_MTases_sf"/>
</dbReference>
<feature type="binding site" evidence="4">
    <location>
        <position position="328"/>
    </location>
    <ligand>
        <name>S-adenosyl-L-methionine</name>
        <dbReference type="ChEBI" id="CHEBI:59789"/>
    </ligand>
</feature>
<feature type="active site" evidence="5">
    <location>
        <position position="355"/>
    </location>
</feature>
<organism evidence="6">
    <name type="scientific">Chlamydia pneumoniae</name>
    <name type="common">Chlamydophila pneumoniae</name>
    <dbReference type="NCBI Taxonomy" id="83558"/>
    <lineage>
        <taxon>Bacteria</taxon>
        <taxon>Pseudomonadati</taxon>
        <taxon>Chlamydiota</taxon>
        <taxon>Chlamydiia</taxon>
        <taxon>Chlamydiales</taxon>
        <taxon>Chlamydiaceae</taxon>
        <taxon>Chlamydia/Chlamydophila group</taxon>
        <taxon>Chlamydia</taxon>
    </lineage>
</organism>
<gene>
    <name evidence="6" type="ORF">BN1224_GiD_A_09270</name>
    <name evidence="7" type="ORF">BN1224_UZG1_B_02240</name>
    <name evidence="8" type="ORF">BN1224_YK41_BY_00220</name>
</gene>
<feature type="binding site" evidence="4">
    <location>
        <position position="259"/>
    </location>
    <ligand>
        <name>S-adenosyl-L-methionine</name>
        <dbReference type="ChEBI" id="CHEBI:59789"/>
    </ligand>
</feature>
<dbReference type="PROSITE" id="PS01230">
    <property type="entry name" value="TRMA_1"/>
    <property type="match status" value="1"/>
</dbReference>
<feature type="binding site" evidence="4">
    <location>
        <position position="230"/>
    </location>
    <ligand>
        <name>S-adenosyl-L-methionine</name>
        <dbReference type="ChEBI" id="CHEBI:59789"/>
    </ligand>
</feature>
<keyword evidence="3 4" id="KW-0949">S-adenosyl-L-methionine</keyword>
<dbReference type="GeneID" id="45050940"/>
<dbReference type="GO" id="GO:0070041">
    <property type="term" value="F:rRNA (uridine-C5-)-methyltransferase activity"/>
    <property type="evidence" value="ECO:0007669"/>
    <property type="project" value="TreeGrafter"/>
</dbReference>
<dbReference type="SUPFAM" id="SSF53335">
    <property type="entry name" value="S-adenosyl-L-methionine-dependent methyltransferases"/>
    <property type="match status" value="1"/>
</dbReference>
<dbReference type="PROSITE" id="PS01231">
    <property type="entry name" value="TRMA_2"/>
    <property type="match status" value="1"/>
</dbReference>
<evidence type="ECO:0000256" key="5">
    <source>
        <dbReference type="PROSITE-ProRule" id="PRU10015"/>
    </source>
</evidence>
<proteinExistence type="inferred from homology"/>
<dbReference type="Pfam" id="PF05958">
    <property type="entry name" value="tRNA_U5-meth_tr"/>
    <property type="match status" value="1"/>
</dbReference>
<dbReference type="SMR" id="A0A0F7WR18"/>
<comment type="similarity">
    <text evidence="4">Belongs to the class I-like SAM-binding methyltransferase superfamily. RNA M5U methyltransferase family.</text>
</comment>
<dbReference type="NCBIfam" id="TIGR00479">
    <property type="entry name" value="rumA"/>
    <property type="match status" value="1"/>
</dbReference>
<dbReference type="PANTHER" id="PTHR11061:SF30">
    <property type="entry name" value="TRNA (URACIL(54)-C(5))-METHYLTRANSFERASE"/>
    <property type="match status" value="1"/>
</dbReference>
<dbReference type="Gene3D" id="3.40.50.150">
    <property type="entry name" value="Vaccinia Virus protein VP39"/>
    <property type="match status" value="1"/>
</dbReference>
<keyword evidence="1 4" id="KW-0489">Methyltransferase</keyword>
<dbReference type="EMBL" id="LN849050">
    <property type="protein sequence ID" value="CRI73569.1"/>
    <property type="molecule type" value="Genomic_DNA"/>
</dbReference>
<dbReference type="EMBL" id="LN847246">
    <property type="protein sequence ID" value="CRI52075.1"/>
    <property type="molecule type" value="Genomic_DNA"/>
</dbReference>
<dbReference type="InterPro" id="IPR010280">
    <property type="entry name" value="U5_MeTrfase_fam"/>
</dbReference>
<evidence type="ECO:0000313" key="6">
    <source>
        <dbReference type="EMBL" id="CRI41926.1"/>
    </source>
</evidence>
<dbReference type="InterPro" id="IPR030390">
    <property type="entry name" value="MeTrfase_TrmA_AS"/>
</dbReference>
<dbReference type="AlphaFoldDB" id="A0A0F7WR18"/>
<dbReference type="Gene3D" id="2.40.50.1070">
    <property type="match status" value="1"/>
</dbReference>